<dbReference type="Gene3D" id="2.60.40.10">
    <property type="entry name" value="Immunoglobulins"/>
    <property type="match status" value="2"/>
</dbReference>
<dbReference type="Proteomes" id="UP000001357">
    <property type="component" value="Unassembled WGS sequence"/>
</dbReference>
<name>A9URY0_MONBE</name>
<evidence type="ECO:0008006" key="5">
    <source>
        <dbReference type="Google" id="ProtNLM"/>
    </source>
</evidence>
<evidence type="ECO:0000313" key="4">
    <source>
        <dbReference type="Proteomes" id="UP000001357"/>
    </source>
</evidence>
<dbReference type="eggNOG" id="ENOG502QPUP">
    <property type="taxonomic scope" value="Eukaryota"/>
</dbReference>
<evidence type="ECO:0000313" key="3">
    <source>
        <dbReference type="EMBL" id="EDQ91683.1"/>
    </source>
</evidence>
<accession>A9URY0</accession>
<dbReference type="GeneID" id="5888500"/>
<dbReference type="KEGG" id="mbr:MONBRDRAFT_14595"/>
<dbReference type="Pfam" id="PF24778">
    <property type="entry name" value="Ig-CFAP74_3rd"/>
    <property type="match status" value="1"/>
</dbReference>
<dbReference type="InParanoid" id="A9URY0"/>
<keyword evidence="4" id="KW-1185">Reference proteome</keyword>
<dbReference type="PANTHER" id="PTHR22538:SF0">
    <property type="entry name" value="CILIA- AND FLAGELLA-ASSOCIATED PROTEIN 74"/>
    <property type="match status" value="1"/>
</dbReference>
<dbReference type="AlphaFoldDB" id="A9URY0"/>
<dbReference type="Pfam" id="PF24798">
    <property type="entry name" value="Ig-CFAP74_4th"/>
    <property type="match status" value="1"/>
</dbReference>
<feature type="domain" description="CFAP74 fourth Ig-like" evidence="2">
    <location>
        <begin position="301"/>
        <end position="343"/>
    </location>
</feature>
<protein>
    <recommendedName>
        <fullName evidence="5">Abnormal spindle-like microcephaly-associated protein ASH domain-containing protein</fullName>
    </recommendedName>
</protein>
<evidence type="ECO:0000259" key="1">
    <source>
        <dbReference type="Pfam" id="PF24778"/>
    </source>
</evidence>
<dbReference type="RefSeq" id="XP_001742969.1">
    <property type="nucleotide sequence ID" value="XM_001742917.1"/>
</dbReference>
<feature type="non-terminal residue" evidence="3">
    <location>
        <position position="344"/>
    </location>
</feature>
<reference evidence="3 4" key="1">
    <citation type="journal article" date="2008" name="Nature">
        <title>The genome of the choanoflagellate Monosiga brevicollis and the origin of metazoans.</title>
        <authorList>
            <consortium name="JGI Sequencing"/>
            <person name="King N."/>
            <person name="Westbrook M.J."/>
            <person name="Young S.L."/>
            <person name="Kuo A."/>
            <person name="Abedin M."/>
            <person name="Chapman J."/>
            <person name="Fairclough S."/>
            <person name="Hellsten U."/>
            <person name="Isogai Y."/>
            <person name="Letunic I."/>
            <person name="Marr M."/>
            <person name="Pincus D."/>
            <person name="Putnam N."/>
            <person name="Rokas A."/>
            <person name="Wright K.J."/>
            <person name="Zuzow R."/>
            <person name="Dirks W."/>
            <person name="Good M."/>
            <person name="Goodstein D."/>
            <person name="Lemons D."/>
            <person name="Li W."/>
            <person name="Lyons J.B."/>
            <person name="Morris A."/>
            <person name="Nichols S."/>
            <person name="Richter D.J."/>
            <person name="Salamov A."/>
            <person name="Bork P."/>
            <person name="Lim W.A."/>
            <person name="Manning G."/>
            <person name="Miller W.T."/>
            <person name="McGinnis W."/>
            <person name="Shapiro H."/>
            <person name="Tjian R."/>
            <person name="Grigoriev I.V."/>
            <person name="Rokhsar D."/>
        </authorList>
    </citation>
    <scope>NUCLEOTIDE SEQUENCE [LARGE SCALE GENOMIC DNA]</scope>
    <source>
        <strain evidence="4">MX1 / ATCC 50154</strain>
    </source>
</reference>
<sequence>MVKPQVISGRTFEGPPFVSSLTAVEFIDFDIGKTYTQKVTFTNVSYGFNSFKVLPCEAEAIQYEYQPPGSISAGLSSEVQVVFHPQVNRDLETVMVLQTQSAEVRVPIICRRKRCNVQLVLFAYDGAFSGFLAPRTGISIGVHFTPQSEGAFEDRLRISFSDSDAKPLELTVVGQCRRIPVFFKDTSVDFRICCQNHEYVVSVPLCNTNSSSSSKVAFSVPPEAASTLQVKPVGCVLQPNSTQSVQLCLAPRADSLTVLEHLADRETGDMRVPVTMNVEGQALPSQILVKAHLTPNNLLVRPTHLDFGRVGVYETVVRSVELCNESALPQRFAFTKLPDYVTIC</sequence>
<dbReference type="EMBL" id="CH991544">
    <property type="protein sequence ID" value="EDQ91683.1"/>
    <property type="molecule type" value="Genomic_DNA"/>
</dbReference>
<dbReference type="InterPro" id="IPR013783">
    <property type="entry name" value="Ig-like_fold"/>
</dbReference>
<feature type="domain" description="CFAP74 third Ig-like" evidence="1">
    <location>
        <begin position="181"/>
        <end position="294"/>
    </location>
</feature>
<gene>
    <name evidence="3" type="ORF">MONBRDRAFT_14595</name>
</gene>
<evidence type="ECO:0000259" key="2">
    <source>
        <dbReference type="Pfam" id="PF24798"/>
    </source>
</evidence>
<organism evidence="3 4">
    <name type="scientific">Monosiga brevicollis</name>
    <name type="common">Choanoflagellate</name>
    <dbReference type="NCBI Taxonomy" id="81824"/>
    <lineage>
        <taxon>Eukaryota</taxon>
        <taxon>Choanoflagellata</taxon>
        <taxon>Craspedida</taxon>
        <taxon>Salpingoecidae</taxon>
        <taxon>Monosiga</taxon>
    </lineage>
</organism>
<dbReference type="InterPro" id="IPR056307">
    <property type="entry name" value="Ig-CFAP74_3rd"/>
</dbReference>
<dbReference type="InterPro" id="IPR056310">
    <property type="entry name" value="Ig-CFAP74_4th"/>
</dbReference>
<dbReference type="STRING" id="81824.A9URY0"/>
<proteinExistence type="predicted"/>
<dbReference type="Pfam" id="PF24771">
    <property type="entry name" value="Ig_CFAP74_1st"/>
    <property type="match status" value="1"/>
</dbReference>
<dbReference type="PANTHER" id="PTHR22538">
    <property type="entry name" value="CILIA- AND FLAGELLA-ASSOCIATED PROTEIN 74"/>
    <property type="match status" value="1"/>
</dbReference>